<dbReference type="SUPFAM" id="SSF51905">
    <property type="entry name" value="FAD/NAD(P)-binding domain"/>
    <property type="match status" value="1"/>
</dbReference>
<name>A0A0W8FHG8_9ZZZZ</name>
<feature type="domain" description="FAD/NAD(P)-binding" evidence="4">
    <location>
        <begin position="2"/>
        <end position="272"/>
    </location>
</feature>
<feature type="domain" description="Pyridine nucleotide-disulphide oxidoreductase dimerisation" evidence="3">
    <location>
        <begin position="295"/>
        <end position="396"/>
    </location>
</feature>
<accession>A0A0W8FHG8</accession>
<dbReference type="GO" id="GO:0016491">
    <property type="term" value="F:oxidoreductase activity"/>
    <property type="evidence" value="ECO:0007669"/>
    <property type="project" value="InterPro"/>
</dbReference>
<evidence type="ECO:0000313" key="5">
    <source>
        <dbReference type="EMBL" id="KUG20348.1"/>
    </source>
</evidence>
<proteinExistence type="predicted"/>
<protein>
    <recommendedName>
        <fullName evidence="6">Glutathione reductase</fullName>
    </recommendedName>
</protein>
<evidence type="ECO:0000256" key="2">
    <source>
        <dbReference type="ARBA" id="ARBA00022827"/>
    </source>
</evidence>
<keyword evidence="2" id="KW-0274">FAD</keyword>
<gene>
    <name evidence="5" type="ORF">ASZ90_009910</name>
</gene>
<dbReference type="Pfam" id="PF02852">
    <property type="entry name" value="Pyr_redox_dim"/>
    <property type="match status" value="1"/>
</dbReference>
<dbReference type="PRINTS" id="PR00411">
    <property type="entry name" value="PNDRDTASEI"/>
</dbReference>
<organism evidence="5">
    <name type="scientific">hydrocarbon metagenome</name>
    <dbReference type="NCBI Taxonomy" id="938273"/>
    <lineage>
        <taxon>unclassified sequences</taxon>
        <taxon>metagenomes</taxon>
        <taxon>ecological metagenomes</taxon>
    </lineage>
</organism>
<comment type="caution">
    <text evidence="5">The sequence shown here is derived from an EMBL/GenBank/DDBJ whole genome shotgun (WGS) entry which is preliminary data.</text>
</comment>
<dbReference type="PANTHER" id="PTHR43014:SF5">
    <property type="entry name" value="GLUTATHIONE REDUCTASE (NADPH)"/>
    <property type="match status" value="1"/>
</dbReference>
<dbReference type="InterPro" id="IPR016156">
    <property type="entry name" value="FAD/NAD-linked_Rdtase_dimer_sf"/>
</dbReference>
<dbReference type="Gene3D" id="3.30.390.30">
    <property type="match status" value="1"/>
</dbReference>
<evidence type="ECO:0000259" key="4">
    <source>
        <dbReference type="Pfam" id="PF07992"/>
    </source>
</evidence>
<dbReference type="Pfam" id="PF07992">
    <property type="entry name" value="Pyr_redox_2"/>
    <property type="match status" value="1"/>
</dbReference>
<dbReference type="InterPro" id="IPR004099">
    <property type="entry name" value="Pyr_nucl-diS_OxRdtase_dimer"/>
</dbReference>
<dbReference type="PANTHER" id="PTHR43014">
    <property type="entry name" value="MERCURIC REDUCTASE"/>
    <property type="match status" value="1"/>
</dbReference>
<dbReference type="AlphaFoldDB" id="A0A0W8FHG8"/>
<dbReference type="InterPro" id="IPR023753">
    <property type="entry name" value="FAD/NAD-binding_dom"/>
</dbReference>
<evidence type="ECO:0008006" key="6">
    <source>
        <dbReference type="Google" id="ProtNLM"/>
    </source>
</evidence>
<dbReference type="EMBL" id="LNQE01001201">
    <property type="protein sequence ID" value="KUG20348.1"/>
    <property type="molecule type" value="Genomic_DNA"/>
</dbReference>
<evidence type="ECO:0000259" key="3">
    <source>
        <dbReference type="Pfam" id="PF02852"/>
    </source>
</evidence>
<evidence type="ECO:0000256" key="1">
    <source>
        <dbReference type="ARBA" id="ARBA00022630"/>
    </source>
</evidence>
<dbReference type="PRINTS" id="PR00368">
    <property type="entry name" value="FADPNR"/>
</dbReference>
<dbReference type="SUPFAM" id="SSF55424">
    <property type="entry name" value="FAD/NAD-linked reductases, dimerisation (C-terminal) domain"/>
    <property type="match status" value="1"/>
</dbReference>
<keyword evidence="1" id="KW-0285">Flavoprotein</keyword>
<reference evidence="5" key="1">
    <citation type="journal article" date="2015" name="Proc. Natl. Acad. Sci. U.S.A.">
        <title>Networks of energetic and metabolic interactions define dynamics in microbial communities.</title>
        <authorList>
            <person name="Embree M."/>
            <person name="Liu J.K."/>
            <person name="Al-Bassam M.M."/>
            <person name="Zengler K."/>
        </authorList>
    </citation>
    <scope>NUCLEOTIDE SEQUENCE</scope>
</reference>
<sequence>MRGCIPKKVLAGAAEIVERCRGMRGRGVSGDTGIHWTDLMNFKRTFTDPVPGNKETAFLDAGIDIFHGHARFTGRNTVSIGDDELAASAIVIATGAEPRPLNVPGEEHLTTSDRFLETDTLPERIVFIGGGYISFEFAHIAARAGAGVAILQRSGRLLGKFDPDLVDMLVQASDDAGIRVYRNMPVRSIESGADAFIVRAGKDDVEVFEADMVVHGAGRVPAIERLDLERAGIETDPGGIAVNEYLQSVSNPSVYVVGDANPRGIQLSPVADGDAEAVAINIVEGNIAKPDYSVVPSVVFTIPTIASVGLTEERAKERGLRYVLHTGDASNWLSAQRIGLNYAGYKILVDPETDRILGAHLLGDNAGEFINLFALAIKTGITTADLKSMIWAYPTTISDIRYML</sequence>
<dbReference type="Gene3D" id="3.50.50.60">
    <property type="entry name" value="FAD/NAD(P)-binding domain"/>
    <property type="match status" value="2"/>
</dbReference>
<dbReference type="InterPro" id="IPR036188">
    <property type="entry name" value="FAD/NAD-bd_sf"/>
</dbReference>